<protein>
    <submittedName>
        <fullName evidence="1">Uncharacterized protein</fullName>
    </submittedName>
</protein>
<organism evidence="1">
    <name type="scientific">Ixodes ricinus</name>
    <name type="common">Common tick</name>
    <name type="synonym">Acarus ricinus</name>
    <dbReference type="NCBI Taxonomy" id="34613"/>
    <lineage>
        <taxon>Eukaryota</taxon>
        <taxon>Metazoa</taxon>
        <taxon>Ecdysozoa</taxon>
        <taxon>Arthropoda</taxon>
        <taxon>Chelicerata</taxon>
        <taxon>Arachnida</taxon>
        <taxon>Acari</taxon>
        <taxon>Parasitiformes</taxon>
        <taxon>Ixodida</taxon>
        <taxon>Ixodoidea</taxon>
        <taxon>Ixodidae</taxon>
        <taxon>Ixodinae</taxon>
        <taxon>Ixodes</taxon>
    </lineage>
</organism>
<name>A0A147BMM7_IXORI</name>
<proteinExistence type="predicted"/>
<dbReference type="PANTHER" id="PTHR31751">
    <property type="entry name" value="SI:CH211-108C17.2-RELATED-RELATED"/>
    <property type="match status" value="1"/>
</dbReference>
<feature type="non-terminal residue" evidence="1">
    <location>
        <position position="1"/>
    </location>
</feature>
<accession>A0A147BMM7</accession>
<evidence type="ECO:0000313" key="1">
    <source>
        <dbReference type="EMBL" id="JAR92016.1"/>
    </source>
</evidence>
<dbReference type="AlphaFoldDB" id="A0A147BMM7"/>
<dbReference type="EMBL" id="GEGO01003388">
    <property type="protein sequence ID" value="JAR92016.1"/>
    <property type="molecule type" value="Transcribed_RNA"/>
</dbReference>
<sequence>GFVVQATITCYADDISTWKSQLRCHGKPVGNIVTCSAFVFSGGSPAKLLCFFDIMGVASIQFSQCNEYRRCYLLPAVTNVWRAEQQVLIDNLGGRPLRLAGDSRSDSPGYFDLYGTYSLLETGVNRFIYLELVKDVHAALHYNSGADWKICRTSGGDGKYALKFSRGWKQWTIVPVKEGTKFGMLHQQAPCVQEL</sequence>
<reference evidence="1" key="1">
    <citation type="journal article" date="2018" name="PLoS Negl. Trop. Dis.">
        <title>Sialome diversity of ticks revealed by RNAseq of single tick salivary glands.</title>
        <authorList>
            <person name="Perner J."/>
            <person name="Kropackova S."/>
            <person name="Kopacek P."/>
            <person name="Ribeiro J.M."/>
        </authorList>
    </citation>
    <scope>NUCLEOTIDE SEQUENCE</scope>
    <source>
        <strain evidence="1">Siblings of single egg batch collected in Ceske Budejovice</strain>
        <tissue evidence="1">Salivary glands</tissue>
    </source>
</reference>
<dbReference type="PANTHER" id="PTHR31751:SF42">
    <property type="entry name" value="PROTEIN CBG10204"/>
    <property type="match status" value="1"/>
</dbReference>